<dbReference type="Pfam" id="PF01547">
    <property type="entry name" value="SBP_bac_1"/>
    <property type="match status" value="1"/>
</dbReference>
<dbReference type="GO" id="GO:0042956">
    <property type="term" value="P:maltodextrin transmembrane transport"/>
    <property type="evidence" value="ECO:0007669"/>
    <property type="project" value="TreeGrafter"/>
</dbReference>
<organism evidence="6 7">
    <name type="scientific">Mahella australiensis (strain DSM 15567 / CIP 107919 / 50-1 BON)</name>
    <dbReference type="NCBI Taxonomy" id="697281"/>
    <lineage>
        <taxon>Bacteria</taxon>
        <taxon>Bacillati</taxon>
        <taxon>Bacillota</taxon>
        <taxon>Clostridia</taxon>
        <taxon>Thermoanaerobacterales</taxon>
        <taxon>Thermoanaerobacterales Family IV. Incertae Sedis</taxon>
        <taxon>Mahella</taxon>
    </lineage>
</organism>
<dbReference type="PROSITE" id="PS51257">
    <property type="entry name" value="PROKAR_LIPOPROTEIN"/>
    <property type="match status" value="1"/>
</dbReference>
<dbReference type="Proteomes" id="UP000008457">
    <property type="component" value="Chromosome"/>
</dbReference>
<feature type="region of interest" description="Disordered" evidence="4">
    <location>
        <begin position="27"/>
        <end position="49"/>
    </location>
</feature>
<evidence type="ECO:0000313" key="6">
    <source>
        <dbReference type="EMBL" id="AEE97837.1"/>
    </source>
</evidence>
<keyword evidence="2" id="KW-0813">Transport</keyword>
<evidence type="ECO:0000256" key="3">
    <source>
        <dbReference type="ARBA" id="ARBA00022729"/>
    </source>
</evidence>
<dbReference type="GO" id="GO:0055052">
    <property type="term" value="C:ATP-binding cassette (ABC) transporter complex, substrate-binding subunit-containing"/>
    <property type="evidence" value="ECO:0007669"/>
    <property type="project" value="TreeGrafter"/>
</dbReference>
<evidence type="ECO:0000256" key="2">
    <source>
        <dbReference type="ARBA" id="ARBA00022448"/>
    </source>
</evidence>
<keyword evidence="3 5" id="KW-0732">Signal</keyword>
<protein>
    <submittedName>
        <fullName evidence="6">Extracellular solute-binding protein family 1</fullName>
    </submittedName>
</protein>
<dbReference type="EMBL" id="CP002360">
    <property type="protein sequence ID" value="AEE97837.1"/>
    <property type="molecule type" value="Genomic_DNA"/>
</dbReference>
<reference evidence="6 7" key="2">
    <citation type="journal article" date="2011" name="Stand. Genomic Sci.">
        <title>Complete genome sequence of Mahella australiensis type strain (50-1 BON).</title>
        <authorList>
            <person name="Sikorski J."/>
            <person name="Teshima H."/>
            <person name="Nolan M."/>
            <person name="Lucas S."/>
            <person name="Hammon N."/>
            <person name="Deshpande S."/>
            <person name="Cheng J.F."/>
            <person name="Pitluck S."/>
            <person name="Liolios K."/>
            <person name="Pagani I."/>
            <person name="Ivanova N."/>
            <person name="Huntemann M."/>
            <person name="Mavromatis K."/>
            <person name="Ovchinikova G."/>
            <person name="Pati A."/>
            <person name="Tapia R."/>
            <person name="Han C."/>
            <person name="Goodwin L."/>
            <person name="Chen A."/>
            <person name="Palaniappan K."/>
            <person name="Land M."/>
            <person name="Hauser L."/>
            <person name="Ngatchou-Djao O.D."/>
            <person name="Rohde M."/>
            <person name="Pukall R."/>
            <person name="Spring S."/>
            <person name="Abt B."/>
            <person name="Goker M."/>
            <person name="Detter J.C."/>
            <person name="Woyke T."/>
            <person name="Bristow J."/>
            <person name="Markowitz V."/>
            <person name="Hugenholtz P."/>
            <person name="Eisen J.A."/>
            <person name="Kyrpides N.C."/>
            <person name="Klenk H.P."/>
            <person name="Lapidus A."/>
        </authorList>
    </citation>
    <scope>NUCLEOTIDE SEQUENCE [LARGE SCALE GENOMIC DNA]</scope>
    <source>
        <strain evidence="7">DSM 15567 / CIP 107919 / 50-1 BON</strain>
    </source>
</reference>
<name>F3ZZ55_MAHA5</name>
<dbReference type="OrthoDB" id="9766758at2"/>
<dbReference type="CDD" id="cd14750">
    <property type="entry name" value="PBP2_TMBP"/>
    <property type="match status" value="1"/>
</dbReference>
<dbReference type="GO" id="GO:0015768">
    <property type="term" value="P:maltose transport"/>
    <property type="evidence" value="ECO:0007669"/>
    <property type="project" value="TreeGrafter"/>
</dbReference>
<dbReference type="AlphaFoldDB" id="F3ZZ55"/>
<proteinExistence type="inferred from homology"/>
<evidence type="ECO:0000313" key="7">
    <source>
        <dbReference type="Proteomes" id="UP000008457"/>
    </source>
</evidence>
<dbReference type="Gene3D" id="3.40.190.10">
    <property type="entry name" value="Periplasmic binding protein-like II"/>
    <property type="match status" value="2"/>
</dbReference>
<accession>F3ZZ55</accession>
<evidence type="ECO:0000256" key="1">
    <source>
        <dbReference type="ARBA" id="ARBA00008520"/>
    </source>
</evidence>
<dbReference type="SUPFAM" id="SSF53850">
    <property type="entry name" value="Periplasmic binding protein-like II"/>
    <property type="match status" value="1"/>
</dbReference>
<keyword evidence="7" id="KW-1185">Reference proteome</keyword>
<sequence length="438" mass="48031">MVKHVLKVVSILLCVVMLLFATLTGCSSTSNDSEAPVSSSSGNTVEDTSTQVGGKITFVAGNDTTGAVKKNVEEFKKLYPNIEVDFQQLPGNSDDVKKGIMAPLAASDTDPDVFSTDIIWLSQFASAGWLLDVTQDLEAMKDKYVAGPLSTCYFNDKAYGFPDYTDVGLLYYRSDIIKEPPKTWDELVEMSKANIGKNGIEYGFIYQAFQGEPVVCNALEFIKQNGGNDFVNGKFVINSPNSVEALKFMRSLIDDDISPEGVLTHKPDDSRAIFEEGKALFMRNWTYAYAPSQADTSKVKGKVGVAPLPIGPKGEESSGTLGGWNIAINSHTDNKDAALLFAKFISDETAQKNRTIMASTFPTLKTVYDDNDVQQALPYLKSVMPATEQAKPRPQVPDYPAISSIMQIYLHKALMLEMPYEEALAQMTKELEAAYAKQ</sequence>
<evidence type="ECO:0000256" key="4">
    <source>
        <dbReference type="SAM" id="MobiDB-lite"/>
    </source>
</evidence>
<dbReference type="InterPro" id="IPR006059">
    <property type="entry name" value="SBP"/>
</dbReference>
<dbReference type="STRING" id="697281.Mahau_2701"/>
<comment type="similarity">
    <text evidence="1">Belongs to the bacterial solute-binding protein 1 family.</text>
</comment>
<evidence type="ECO:0000256" key="5">
    <source>
        <dbReference type="SAM" id="SignalP"/>
    </source>
</evidence>
<reference evidence="7" key="1">
    <citation type="submission" date="2010-11" db="EMBL/GenBank/DDBJ databases">
        <title>The complete genome of Mahella australiensis DSM 15567.</title>
        <authorList>
            <consortium name="US DOE Joint Genome Institute (JGI-PGF)"/>
            <person name="Lucas S."/>
            <person name="Copeland A."/>
            <person name="Lapidus A."/>
            <person name="Bruce D."/>
            <person name="Goodwin L."/>
            <person name="Pitluck S."/>
            <person name="Kyrpides N."/>
            <person name="Mavromatis K."/>
            <person name="Pagani I."/>
            <person name="Ivanova N."/>
            <person name="Teshima H."/>
            <person name="Brettin T."/>
            <person name="Detter J.C."/>
            <person name="Han C."/>
            <person name="Tapia R."/>
            <person name="Land M."/>
            <person name="Hauser L."/>
            <person name="Markowitz V."/>
            <person name="Cheng J.-F."/>
            <person name="Hugenholtz P."/>
            <person name="Woyke T."/>
            <person name="Wu D."/>
            <person name="Spring S."/>
            <person name="Pukall R."/>
            <person name="Steenblock K."/>
            <person name="Schneider S."/>
            <person name="Klenk H.-P."/>
            <person name="Eisen J.A."/>
        </authorList>
    </citation>
    <scope>NUCLEOTIDE SEQUENCE [LARGE SCALE GENOMIC DNA]</scope>
    <source>
        <strain evidence="7">DSM 15567 / CIP 107919 / 50-1 BON</strain>
    </source>
</reference>
<feature type="chain" id="PRO_5039134654" evidence="5">
    <location>
        <begin position="22"/>
        <end position="438"/>
    </location>
</feature>
<dbReference type="RefSeq" id="WP_013782260.1">
    <property type="nucleotide sequence ID" value="NC_015520.1"/>
</dbReference>
<gene>
    <name evidence="6" type="ordered locus">Mahau_2701</name>
</gene>
<dbReference type="PANTHER" id="PTHR30061:SF50">
    <property type="entry name" value="MALTOSE_MALTODEXTRIN-BINDING PERIPLASMIC PROTEIN"/>
    <property type="match status" value="1"/>
</dbReference>
<dbReference type="HOGENOM" id="CLU_031285_9_1_9"/>
<dbReference type="GO" id="GO:1901982">
    <property type="term" value="F:maltose binding"/>
    <property type="evidence" value="ECO:0007669"/>
    <property type="project" value="TreeGrafter"/>
</dbReference>
<dbReference type="PANTHER" id="PTHR30061">
    <property type="entry name" value="MALTOSE-BINDING PERIPLASMIC PROTEIN"/>
    <property type="match status" value="1"/>
</dbReference>
<feature type="signal peptide" evidence="5">
    <location>
        <begin position="1"/>
        <end position="21"/>
    </location>
</feature>
<dbReference type="KEGG" id="mas:Mahau_2701"/>
<dbReference type="eggNOG" id="COG1653">
    <property type="taxonomic scope" value="Bacteria"/>
</dbReference>